<feature type="binding site" evidence="8">
    <location>
        <begin position="44"/>
        <end position="45"/>
    </location>
    <ligand>
        <name>NAD(+)</name>
        <dbReference type="ChEBI" id="CHEBI:57540"/>
    </ligand>
</feature>
<comment type="function">
    <text evidence="8">Involved in the regulation of the intracellular balance of NAD and NADP, and is a key enzyme in the biosynthesis of NADP. Catalyzes specifically the phosphorylation on 2'-hydroxyl of the adenosine moiety of NAD to yield NADP.</text>
</comment>
<feature type="binding site" evidence="8">
    <location>
        <position position="146"/>
    </location>
    <ligand>
        <name>NAD(+)</name>
        <dbReference type="ChEBI" id="CHEBI:57540"/>
    </ligand>
</feature>
<dbReference type="SUPFAM" id="SSF111331">
    <property type="entry name" value="NAD kinase/diacylglycerol kinase-like"/>
    <property type="match status" value="1"/>
</dbReference>
<dbReference type="InterPro" id="IPR016064">
    <property type="entry name" value="NAD/diacylglycerol_kinase_sf"/>
</dbReference>
<evidence type="ECO:0000256" key="6">
    <source>
        <dbReference type="ARBA" id="ARBA00023027"/>
    </source>
</evidence>
<evidence type="ECO:0000256" key="1">
    <source>
        <dbReference type="ARBA" id="ARBA00022679"/>
    </source>
</evidence>
<dbReference type="RefSeq" id="WP_024369943.1">
    <property type="nucleotide sequence ID" value="NZ_UGGP01000001.1"/>
</dbReference>
<evidence type="ECO:0000313" key="9">
    <source>
        <dbReference type="EMBL" id="STO08634.1"/>
    </source>
</evidence>
<dbReference type="GO" id="GO:0046872">
    <property type="term" value="F:metal ion binding"/>
    <property type="evidence" value="ECO:0007669"/>
    <property type="project" value="UniProtKB-UniRule"/>
</dbReference>
<evidence type="ECO:0000313" key="10">
    <source>
        <dbReference type="Proteomes" id="UP000254060"/>
    </source>
</evidence>
<feature type="binding site" evidence="8">
    <location>
        <position position="148"/>
    </location>
    <ligand>
        <name>NAD(+)</name>
        <dbReference type="ChEBI" id="CHEBI:57540"/>
    </ligand>
</feature>
<evidence type="ECO:0000256" key="8">
    <source>
        <dbReference type="HAMAP-Rule" id="MF_00361"/>
    </source>
</evidence>
<dbReference type="GO" id="GO:0006741">
    <property type="term" value="P:NADP+ biosynthetic process"/>
    <property type="evidence" value="ECO:0007669"/>
    <property type="project" value="UniProtKB-UniRule"/>
</dbReference>
<evidence type="ECO:0000256" key="2">
    <source>
        <dbReference type="ARBA" id="ARBA00022741"/>
    </source>
</evidence>
<dbReference type="Pfam" id="PF20143">
    <property type="entry name" value="NAD_kinase_C"/>
    <property type="match status" value="1"/>
</dbReference>
<evidence type="ECO:0000256" key="4">
    <source>
        <dbReference type="ARBA" id="ARBA00022840"/>
    </source>
</evidence>
<dbReference type="GO" id="GO:0005524">
    <property type="term" value="F:ATP binding"/>
    <property type="evidence" value="ECO:0007669"/>
    <property type="project" value="UniProtKB-KW"/>
</dbReference>
<dbReference type="Gene3D" id="2.60.200.30">
    <property type="entry name" value="Probable inorganic polyphosphate/atp-NAD kinase, domain 2"/>
    <property type="match status" value="1"/>
</dbReference>
<dbReference type="InterPro" id="IPR002504">
    <property type="entry name" value="NADK"/>
</dbReference>
<dbReference type="GO" id="GO:0003951">
    <property type="term" value="F:NAD+ kinase activity"/>
    <property type="evidence" value="ECO:0007669"/>
    <property type="project" value="UniProtKB-UniRule"/>
</dbReference>
<name>A0A377FVQ6_9BACL</name>
<dbReference type="PANTHER" id="PTHR20275:SF0">
    <property type="entry name" value="NAD KINASE"/>
    <property type="match status" value="1"/>
</dbReference>
<dbReference type="Pfam" id="PF01513">
    <property type="entry name" value="NAD_kinase"/>
    <property type="match status" value="1"/>
</dbReference>
<comment type="caution">
    <text evidence="8">Lacks conserved residue(s) required for the propagation of feature annotation.</text>
</comment>
<dbReference type="GO" id="GO:0005737">
    <property type="term" value="C:cytoplasm"/>
    <property type="evidence" value="ECO:0007669"/>
    <property type="project" value="UniProtKB-SubCell"/>
</dbReference>
<dbReference type="Proteomes" id="UP000254060">
    <property type="component" value="Unassembled WGS sequence"/>
</dbReference>
<keyword evidence="8" id="KW-0963">Cytoplasm</keyword>
<dbReference type="GO" id="GO:0051287">
    <property type="term" value="F:NAD binding"/>
    <property type="evidence" value="ECO:0007669"/>
    <property type="project" value="UniProtKB-ARBA"/>
</dbReference>
<accession>A0A377FVQ6</accession>
<keyword evidence="3 8" id="KW-0418">Kinase</keyword>
<keyword evidence="2 8" id="KW-0547">Nucleotide-binding</keyword>
<comment type="subcellular location">
    <subcellularLocation>
        <location evidence="8">Cytoplasm</location>
    </subcellularLocation>
</comment>
<comment type="catalytic activity">
    <reaction evidence="7 8">
        <text>NAD(+) + ATP = ADP + NADP(+) + H(+)</text>
        <dbReference type="Rhea" id="RHEA:18629"/>
        <dbReference type="ChEBI" id="CHEBI:15378"/>
        <dbReference type="ChEBI" id="CHEBI:30616"/>
        <dbReference type="ChEBI" id="CHEBI:57540"/>
        <dbReference type="ChEBI" id="CHEBI:58349"/>
        <dbReference type="ChEBI" id="CHEBI:456216"/>
        <dbReference type="EC" id="2.7.1.23"/>
    </reaction>
</comment>
<feature type="binding site" evidence="8">
    <location>
        <position position="183"/>
    </location>
    <ligand>
        <name>NAD(+)</name>
        <dbReference type="ChEBI" id="CHEBI:57540"/>
    </ligand>
</feature>
<proteinExistence type="inferred from homology"/>
<dbReference type="Gene3D" id="3.40.50.10330">
    <property type="entry name" value="Probable inorganic polyphosphate/atp-NAD kinase, domain 1"/>
    <property type="match status" value="1"/>
</dbReference>
<keyword evidence="6 8" id="KW-0520">NAD</keyword>
<dbReference type="InterPro" id="IPR017437">
    <property type="entry name" value="ATP-NAD_kinase_PpnK-typ_C"/>
</dbReference>
<dbReference type="EMBL" id="UGGP01000001">
    <property type="protein sequence ID" value="STO08634.1"/>
    <property type="molecule type" value="Genomic_DNA"/>
</dbReference>
<sequence>MQFAIVARGDARSADIARELTDKLTAAGHSESNEPRIVVSVGGDGTMLQAFHEYVDRLEDVLLVGIHTGHLGFYADWQPDELDELTDMITSESFEPVSYPLVEVLIDYEDGTTERQLAMNECTIKNYKRTLVCDLSIRDDYFETFRGDGLCISTPSGSTAYNKALGGAIVHPSIEAIQVTEMASINNLVYRTIGSPLLLPKHHQVKIAPHTKTEFELAFDHQEALSWSNVRSIRCAVAKEKVTFARFRPFPFWRRVRESFIEEGK</sequence>
<dbReference type="NCBIfam" id="NF003424">
    <property type="entry name" value="PRK04885.1"/>
    <property type="match status" value="1"/>
</dbReference>
<comment type="similarity">
    <text evidence="8">Belongs to the NAD kinase family.</text>
</comment>
<feature type="binding site" evidence="8">
    <location>
        <begin position="120"/>
        <end position="121"/>
    </location>
    <ligand>
        <name>NAD(+)</name>
        <dbReference type="ChEBI" id="CHEBI:57540"/>
    </ligand>
</feature>
<keyword evidence="1 8" id="KW-0808">Transferase</keyword>
<evidence type="ECO:0000256" key="5">
    <source>
        <dbReference type="ARBA" id="ARBA00022857"/>
    </source>
</evidence>
<organism evidence="9 10">
    <name type="scientific">Exiguobacterium aurantiacum</name>
    <dbReference type="NCBI Taxonomy" id="33987"/>
    <lineage>
        <taxon>Bacteria</taxon>
        <taxon>Bacillati</taxon>
        <taxon>Bacillota</taxon>
        <taxon>Bacilli</taxon>
        <taxon>Bacillales</taxon>
        <taxon>Bacillales Family XII. Incertae Sedis</taxon>
        <taxon>Exiguobacterium</taxon>
    </lineage>
</organism>
<dbReference type="EC" id="2.7.1.23" evidence="8"/>
<dbReference type="HAMAP" id="MF_00361">
    <property type="entry name" value="NAD_kinase"/>
    <property type="match status" value="1"/>
</dbReference>
<evidence type="ECO:0000256" key="3">
    <source>
        <dbReference type="ARBA" id="ARBA00022777"/>
    </source>
</evidence>
<dbReference type="STRING" id="1397694.GCA_000702585_02500"/>
<dbReference type="PANTHER" id="PTHR20275">
    <property type="entry name" value="NAD KINASE"/>
    <property type="match status" value="1"/>
</dbReference>
<reference evidence="9 10" key="1">
    <citation type="submission" date="2018-06" db="EMBL/GenBank/DDBJ databases">
        <authorList>
            <consortium name="Pathogen Informatics"/>
            <person name="Doyle S."/>
        </authorList>
    </citation>
    <scope>NUCLEOTIDE SEQUENCE [LARGE SCALE GENOMIC DNA]</scope>
    <source>
        <strain evidence="9 10">NCTC13163</strain>
    </source>
</reference>
<comment type="cofactor">
    <cofactor evidence="8">
        <name>a divalent metal cation</name>
        <dbReference type="ChEBI" id="CHEBI:60240"/>
    </cofactor>
</comment>
<protein>
    <recommendedName>
        <fullName evidence="8">NAD kinase</fullName>
        <ecNumber evidence="8">2.7.1.23</ecNumber>
    </recommendedName>
    <alternativeName>
        <fullName evidence="8">ATP-dependent NAD kinase</fullName>
    </alternativeName>
</protein>
<evidence type="ECO:0000256" key="7">
    <source>
        <dbReference type="ARBA" id="ARBA00047925"/>
    </source>
</evidence>
<dbReference type="OrthoDB" id="9774737at2"/>
<feature type="binding site" evidence="8">
    <location>
        <position position="222"/>
    </location>
    <ligand>
        <name>NAD(+)</name>
        <dbReference type="ChEBI" id="CHEBI:57540"/>
    </ligand>
</feature>
<feature type="active site" description="Proton acceptor" evidence="8">
    <location>
        <position position="44"/>
    </location>
</feature>
<dbReference type="AlphaFoldDB" id="A0A377FVQ6"/>
<dbReference type="GO" id="GO:0019674">
    <property type="term" value="P:NAD+ metabolic process"/>
    <property type="evidence" value="ECO:0007669"/>
    <property type="project" value="InterPro"/>
</dbReference>
<keyword evidence="4 8" id="KW-0067">ATP-binding</keyword>
<gene>
    <name evidence="9" type="primary">ppnK</name>
    <name evidence="8" type="synonym">nadK</name>
    <name evidence="9" type="ORF">NCTC13163_02007</name>
</gene>
<keyword evidence="5 8" id="KW-0521">NADP</keyword>
<dbReference type="InterPro" id="IPR017438">
    <property type="entry name" value="ATP-NAD_kinase_N"/>
</dbReference>